<proteinExistence type="predicted"/>
<dbReference type="EMBL" id="JBGFUD010008199">
    <property type="protein sequence ID" value="MFH4981948.1"/>
    <property type="molecule type" value="Genomic_DNA"/>
</dbReference>
<reference evidence="2 3" key="1">
    <citation type="submission" date="2024-08" db="EMBL/GenBank/DDBJ databases">
        <title>Gnathostoma spinigerum genome.</title>
        <authorList>
            <person name="Gonzalez-Bertolin B."/>
            <person name="Monzon S."/>
            <person name="Zaballos A."/>
            <person name="Jimenez P."/>
            <person name="Dekumyoy P."/>
            <person name="Varona S."/>
            <person name="Cuesta I."/>
            <person name="Sumanam S."/>
            <person name="Adisakwattana P."/>
            <person name="Gasser R.B."/>
            <person name="Hernandez-Gonzalez A."/>
            <person name="Young N.D."/>
            <person name="Perteguer M.J."/>
        </authorList>
    </citation>
    <scope>NUCLEOTIDE SEQUENCE [LARGE SCALE GENOMIC DNA]</scope>
    <source>
        <strain evidence="2">AL3</strain>
        <tissue evidence="2">Liver</tissue>
    </source>
</reference>
<feature type="transmembrane region" description="Helical" evidence="1">
    <location>
        <begin position="17"/>
        <end position="37"/>
    </location>
</feature>
<evidence type="ECO:0000313" key="2">
    <source>
        <dbReference type="EMBL" id="MFH4981948.1"/>
    </source>
</evidence>
<feature type="transmembrane region" description="Helical" evidence="1">
    <location>
        <begin position="82"/>
        <end position="103"/>
    </location>
</feature>
<feature type="transmembrane region" description="Helical" evidence="1">
    <location>
        <begin position="110"/>
        <end position="128"/>
    </location>
</feature>
<organism evidence="2 3">
    <name type="scientific">Gnathostoma spinigerum</name>
    <dbReference type="NCBI Taxonomy" id="75299"/>
    <lineage>
        <taxon>Eukaryota</taxon>
        <taxon>Metazoa</taxon>
        <taxon>Ecdysozoa</taxon>
        <taxon>Nematoda</taxon>
        <taxon>Chromadorea</taxon>
        <taxon>Rhabditida</taxon>
        <taxon>Spirurina</taxon>
        <taxon>Gnathostomatomorpha</taxon>
        <taxon>Gnathostomatoidea</taxon>
        <taxon>Gnathostomatidae</taxon>
        <taxon>Gnathostoma</taxon>
    </lineage>
</organism>
<evidence type="ECO:0000256" key="1">
    <source>
        <dbReference type="SAM" id="Phobius"/>
    </source>
</evidence>
<name>A0ABD6EQ07_9BILA</name>
<dbReference type="AlphaFoldDB" id="A0ABD6EQ07"/>
<keyword evidence="1" id="KW-0812">Transmembrane</keyword>
<accession>A0ABD6EQ07</accession>
<sequence>MGDIGINTRYLSSNRGIIKIIQIVLGFVICSLLCASWHGGRSCFGEGRLGYCSGLNFVILIINIVLFIINFINLNAWKLERIYSVVCTVLFLVAAVLIIWFIIEYHGNRTSLIIAAICIAAEFFLFLWDVKILQGEASN</sequence>
<keyword evidence="1" id="KW-1133">Transmembrane helix</keyword>
<keyword evidence="1" id="KW-0472">Membrane</keyword>
<gene>
    <name evidence="2" type="ORF">AB6A40_008657</name>
</gene>
<dbReference type="Proteomes" id="UP001608902">
    <property type="component" value="Unassembled WGS sequence"/>
</dbReference>
<protein>
    <recommendedName>
        <fullName evidence="4">MARVEL domain-containing protein</fullName>
    </recommendedName>
</protein>
<feature type="transmembrane region" description="Helical" evidence="1">
    <location>
        <begin position="49"/>
        <end position="70"/>
    </location>
</feature>
<evidence type="ECO:0008006" key="4">
    <source>
        <dbReference type="Google" id="ProtNLM"/>
    </source>
</evidence>
<evidence type="ECO:0000313" key="3">
    <source>
        <dbReference type="Proteomes" id="UP001608902"/>
    </source>
</evidence>
<keyword evidence="3" id="KW-1185">Reference proteome</keyword>
<comment type="caution">
    <text evidence="2">The sequence shown here is derived from an EMBL/GenBank/DDBJ whole genome shotgun (WGS) entry which is preliminary data.</text>
</comment>